<accession>A0A7S3ZV52</accession>
<feature type="region of interest" description="Disordered" evidence="3">
    <location>
        <begin position="113"/>
        <end position="132"/>
    </location>
</feature>
<protein>
    <recommendedName>
        <fullName evidence="4">CS domain-containing protein</fullName>
    </recommendedName>
</protein>
<organism evidence="5">
    <name type="scientific">Pelagomonas calceolata</name>
    <dbReference type="NCBI Taxonomy" id="35677"/>
    <lineage>
        <taxon>Eukaryota</taxon>
        <taxon>Sar</taxon>
        <taxon>Stramenopiles</taxon>
        <taxon>Ochrophyta</taxon>
        <taxon>Pelagophyceae</taxon>
        <taxon>Pelagomonadales</taxon>
        <taxon>Pelagomonadaceae</taxon>
        <taxon>Pelagomonas</taxon>
    </lineage>
</organism>
<evidence type="ECO:0000256" key="3">
    <source>
        <dbReference type="SAM" id="MobiDB-lite"/>
    </source>
</evidence>
<dbReference type="CDD" id="cd06463">
    <property type="entry name" value="p23_like"/>
    <property type="match status" value="1"/>
</dbReference>
<dbReference type="Pfam" id="PF04969">
    <property type="entry name" value="CS"/>
    <property type="match status" value="1"/>
</dbReference>
<feature type="domain" description="CS" evidence="4">
    <location>
        <begin position="122"/>
        <end position="215"/>
    </location>
</feature>
<dbReference type="EMBL" id="HBIW01011774">
    <property type="protein sequence ID" value="CAE0694655.1"/>
    <property type="molecule type" value="Transcribed_RNA"/>
</dbReference>
<dbReference type="GO" id="GO:0005737">
    <property type="term" value="C:cytoplasm"/>
    <property type="evidence" value="ECO:0007669"/>
    <property type="project" value="UniProtKB-SubCell"/>
</dbReference>
<dbReference type="GO" id="GO:0051082">
    <property type="term" value="F:unfolded protein binding"/>
    <property type="evidence" value="ECO:0007669"/>
    <property type="project" value="TreeGrafter"/>
</dbReference>
<evidence type="ECO:0000256" key="1">
    <source>
        <dbReference type="ARBA" id="ARBA00004496"/>
    </source>
</evidence>
<dbReference type="InterPro" id="IPR008978">
    <property type="entry name" value="HSP20-like_chaperone"/>
</dbReference>
<dbReference type="Gene3D" id="2.60.40.790">
    <property type="match status" value="1"/>
</dbReference>
<dbReference type="InterPro" id="IPR007052">
    <property type="entry name" value="CS_dom"/>
</dbReference>
<dbReference type="InterPro" id="IPR037898">
    <property type="entry name" value="NudC_fam"/>
</dbReference>
<dbReference type="AlphaFoldDB" id="A0A7S3ZV52"/>
<gene>
    <name evidence="5" type="ORF">PCAL00307_LOCUS10091</name>
    <name evidence="6" type="ORF">PECAL_5P11230</name>
</gene>
<comment type="subcellular location">
    <subcellularLocation>
        <location evidence="1">Cytoplasm</location>
    </subcellularLocation>
</comment>
<evidence type="ECO:0000313" key="6">
    <source>
        <dbReference type="EMBL" id="CAH0376528.1"/>
    </source>
</evidence>
<feature type="compositionally biased region" description="Basic and acidic residues" evidence="3">
    <location>
        <begin position="11"/>
        <end position="32"/>
    </location>
</feature>
<dbReference type="OrthoDB" id="416217at2759"/>
<dbReference type="GO" id="GO:0006457">
    <property type="term" value="P:protein folding"/>
    <property type="evidence" value="ECO:0007669"/>
    <property type="project" value="TreeGrafter"/>
</dbReference>
<evidence type="ECO:0000313" key="7">
    <source>
        <dbReference type="Proteomes" id="UP000789595"/>
    </source>
</evidence>
<keyword evidence="2" id="KW-0963">Cytoplasm</keyword>
<reference evidence="5" key="1">
    <citation type="submission" date="2021-01" db="EMBL/GenBank/DDBJ databases">
        <authorList>
            <person name="Corre E."/>
            <person name="Pelletier E."/>
            <person name="Niang G."/>
            <person name="Scheremetjew M."/>
            <person name="Finn R."/>
            <person name="Kale V."/>
            <person name="Holt S."/>
            <person name="Cochrane G."/>
            <person name="Meng A."/>
            <person name="Brown T."/>
            <person name="Cohen L."/>
        </authorList>
    </citation>
    <scope>NUCLEOTIDE SEQUENCE</scope>
    <source>
        <strain evidence="5">CCMP1756</strain>
    </source>
</reference>
<name>A0A7S3ZV52_9STRA</name>
<dbReference type="PROSITE" id="PS51203">
    <property type="entry name" value="CS"/>
    <property type="match status" value="1"/>
</dbReference>
<proteinExistence type="predicted"/>
<feature type="compositionally biased region" description="Basic residues" evidence="3">
    <location>
        <begin position="1"/>
        <end position="10"/>
    </location>
</feature>
<dbReference type="EMBL" id="CAKKNE010000005">
    <property type="protein sequence ID" value="CAH0376528.1"/>
    <property type="molecule type" value="Genomic_DNA"/>
</dbReference>
<keyword evidence="7" id="KW-1185">Reference proteome</keyword>
<reference evidence="6" key="2">
    <citation type="submission" date="2021-11" db="EMBL/GenBank/DDBJ databases">
        <authorList>
            <consortium name="Genoscope - CEA"/>
            <person name="William W."/>
        </authorList>
    </citation>
    <scope>NUCLEOTIDE SEQUENCE</scope>
</reference>
<evidence type="ECO:0000313" key="5">
    <source>
        <dbReference type="EMBL" id="CAE0694655.1"/>
    </source>
</evidence>
<dbReference type="Proteomes" id="UP000789595">
    <property type="component" value="Unassembled WGS sequence"/>
</dbReference>
<sequence length="264" mass="29778">MPKPQKKRQHVATEEPVKEGLARDKLDDKGREDIKRRLTTASDALIVTQEGKEASRCIDEAVAFVHMGAYVKARGSLLLAKKCFEDEAFLTKFGQQQHAIDEVLRELPANDAKVETEPVEQSEDEVGRFDQEPHSTDCTMVLEVPATTSTEDVKVVIKRDFLSVHVRGHKKQPHVLYGYLSGNVEVDACAWTLDGNELVINLEKETDHPCWPKLLKEPVNYWEDSRGLEGDLSHLNLAPDEATAKVWVSRDEAIKLAGREERQQ</sequence>
<dbReference type="PANTHER" id="PTHR12356">
    <property type="entry name" value="NUCLEAR MOVEMENT PROTEIN NUDC"/>
    <property type="match status" value="1"/>
</dbReference>
<evidence type="ECO:0000256" key="2">
    <source>
        <dbReference type="ARBA" id="ARBA00022490"/>
    </source>
</evidence>
<dbReference type="SUPFAM" id="SSF49764">
    <property type="entry name" value="HSP20-like chaperones"/>
    <property type="match status" value="1"/>
</dbReference>
<evidence type="ECO:0000259" key="4">
    <source>
        <dbReference type="PROSITE" id="PS51203"/>
    </source>
</evidence>
<feature type="region of interest" description="Disordered" evidence="3">
    <location>
        <begin position="1"/>
        <end position="32"/>
    </location>
</feature>
<dbReference type="PANTHER" id="PTHR12356:SF3">
    <property type="entry name" value="NUCLEAR MIGRATION PROTEIN NUDC"/>
    <property type="match status" value="1"/>
</dbReference>